<feature type="non-terminal residue" evidence="1">
    <location>
        <position position="123"/>
    </location>
</feature>
<name>A0A8H6I5I9_9AGAR</name>
<keyword evidence="2" id="KW-1185">Reference proteome</keyword>
<evidence type="ECO:0000313" key="2">
    <source>
        <dbReference type="Proteomes" id="UP000521943"/>
    </source>
</evidence>
<proteinExistence type="predicted"/>
<organism evidence="1 2">
    <name type="scientific">Ephemerocybe angulata</name>
    <dbReference type="NCBI Taxonomy" id="980116"/>
    <lineage>
        <taxon>Eukaryota</taxon>
        <taxon>Fungi</taxon>
        <taxon>Dikarya</taxon>
        <taxon>Basidiomycota</taxon>
        <taxon>Agaricomycotina</taxon>
        <taxon>Agaricomycetes</taxon>
        <taxon>Agaricomycetidae</taxon>
        <taxon>Agaricales</taxon>
        <taxon>Agaricineae</taxon>
        <taxon>Psathyrellaceae</taxon>
        <taxon>Ephemerocybe</taxon>
    </lineage>
</organism>
<reference evidence="1 2" key="1">
    <citation type="submission" date="2020-07" db="EMBL/GenBank/DDBJ databases">
        <title>Comparative genomics of pyrophilous fungi reveals a link between fire events and developmental genes.</title>
        <authorList>
            <consortium name="DOE Joint Genome Institute"/>
            <person name="Steindorff A.S."/>
            <person name="Carver A."/>
            <person name="Calhoun S."/>
            <person name="Stillman K."/>
            <person name="Liu H."/>
            <person name="Lipzen A."/>
            <person name="Pangilinan J."/>
            <person name="Labutti K."/>
            <person name="Bruns T.D."/>
            <person name="Grigoriev I.V."/>
        </authorList>
    </citation>
    <scope>NUCLEOTIDE SEQUENCE [LARGE SCALE GENOMIC DNA]</scope>
    <source>
        <strain evidence="1 2">CBS 144469</strain>
    </source>
</reference>
<dbReference type="EMBL" id="JACGCI010000017">
    <property type="protein sequence ID" value="KAF6759009.1"/>
    <property type="molecule type" value="Genomic_DNA"/>
</dbReference>
<dbReference type="Proteomes" id="UP000521943">
    <property type="component" value="Unassembled WGS sequence"/>
</dbReference>
<feature type="non-terminal residue" evidence="1">
    <location>
        <position position="1"/>
    </location>
</feature>
<protein>
    <submittedName>
        <fullName evidence="1">Uncharacterized protein</fullName>
    </submittedName>
</protein>
<dbReference type="OrthoDB" id="3248986at2759"/>
<accession>A0A8H6I5I9</accession>
<comment type="caution">
    <text evidence="1">The sequence shown here is derived from an EMBL/GenBank/DDBJ whole genome shotgun (WGS) entry which is preliminary data.</text>
</comment>
<evidence type="ECO:0000313" key="1">
    <source>
        <dbReference type="EMBL" id="KAF6759009.1"/>
    </source>
</evidence>
<sequence length="123" mass="13895">RNFSILAKSRTDSQVVFQLDPNADQWVAGTILNLFTHRRYEGTSAEATQVFAVISPYVELDAGDAAYDLYRRYPIVAGRLCYNELSDDAYLVPFTSIKSHFACQVQRVSSIQKECLLVLPLDK</sequence>
<gene>
    <name evidence="1" type="ORF">DFP72DRAFT_777991</name>
</gene>
<dbReference type="AlphaFoldDB" id="A0A8H6I5I9"/>